<reference evidence="5" key="2">
    <citation type="submission" date="2020-02" db="EMBL/GenBank/DDBJ databases">
        <title>Identification and distribution of gene clusters putatively required for synthesis of sphingolipid metabolism inhibitors in phylogenetically diverse species of the filamentous fungus Fusarium.</title>
        <authorList>
            <person name="Kim H.-S."/>
            <person name="Busman M."/>
            <person name="Brown D.W."/>
            <person name="Divon H."/>
            <person name="Uhlig S."/>
            <person name="Proctor R.H."/>
        </authorList>
    </citation>
    <scope>NUCLEOTIDE SEQUENCE</scope>
    <source>
        <strain evidence="5">NRRL 25174</strain>
    </source>
</reference>
<dbReference type="GO" id="GO:0016787">
    <property type="term" value="F:hydrolase activity"/>
    <property type="evidence" value="ECO:0007669"/>
    <property type="project" value="UniProtKB-KW"/>
</dbReference>
<evidence type="ECO:0000259" key="4">
    <source>
        <dbReference type="Pfam" id="PF00135"/>
    </source>
</evidence>
<dbReference type="Pfam" id="PF00135">
    <property type="entry name" value="COesterase"/>
    <property type="match status" value="1"/>
</dbReference>
<dbReference type="EC" id="3.1.1.-" evidence="3"/>
<accession>A0A9P5ADH0</accession>
<evidence type="ECO:0000256" key="3">
    <source>
        <dbReference type="RuleBase" id="RU361235"/>
    </source>
</evidence>
<dbReference type="PANTHER" id="PTHR11559">
    <property type="entry name" value="CARBOXYLESTERASE"/>
    <property type="match status" value="1"/>
</dbReference>
<proteinExistence type="inferred from homology"/>
<evidence type="ECO:0000313" key="6">
    <source>
        <dbReference type="Proteomes" id="UP000730481"/>
    </source>
</evidence>
<dbReference type="InterPro" id="IPR019826">
    <property type="entry name" value="Carboxylesterase_B_AS"/>
</dbReference>
<reference evidence="5" key="1">
    <citation type="journal article" date="2017" name="Mycologia">
        <title>Fusarium algeriense, sp. nov., a novel toxigenic crown rot pathogen of durum wheat from Algeria is nested in the Fusarium burgessii species complex.</title>
        <authorList>
            <person name="Laraba I."/>
            <person name="Keddad A."/>
            <person name="Boureghda H."/>
            <person name="Abdallah N."/>
            <person name="Vaughan M.M."/>
            <person name="Proctor R.H."/>
            <person name="Busman M."/>
            <person name="O'Donnell K."/>
        </authorList>
    </citation>
    <scope>NUCLEOTIDE SEQUENCE</scope>
    <source>
        <strain evidence="5">NRRL 25174</strain>
    </source>
</reference>
<dbReference type="InterPro" id="IPR002018">
    <property type="entry name" value="CarbesteraseB"/>
</dbReference>
<evidence type="ECO:0000313" key="5">
    <source>
        <dbReference type="EMBL" id="KAF4336692.1"/>
    </source>
</evidence>
<gene>
    <name evidence="5" type="ORF">FBEOM_9438</name>
</gene>
<dbReference type="InterPro" id="IPR050309">
    <property type="entry name" value="Type-B_Carboxylest/Lipase"/>
</dbReference>
<evidence type="ECO:0000256" key="2">
    <source>
        <dbReference type="ARBA" id="ARBA00022801"/>
    </source>
</evidence>
<feature type="chain" id="PRO_5040530471" description="Carboxylic ester hydrolase" evidence="3">
    <location>
        <begin position="17"/>
        <end position="559"/>
    </location>
</feature>
<name>A0A9P5ADH0_9HYPO</name>
<feature type="signal peptide" evidence="3">
    <location>
        <begin position="1"/>
        <end position="16"/>
    </location>
</feature>
<comment type="similarity">
    <text evidence="1 3">Belongs to the type-B carboxylesterase/lipase family.</text>
</comment>
<sequence>MLCSSLILALVAAVGAASVPPNSPVAELKNGSYYGIHNSAYNQDLFLGMRYAQPPLNDLRFRHPQPLNSTWDGVRKATEYQSKCYQYGYPSGPLSGGSDDCLHLNVIRPAAATNKKLPVLVWIHGGGLVSGFSGDPTSNMSYIIDESVKLGSPIIGVSINYRLGAWGFLWSSAVKAEGAGNNGFRDQRLALQWVQENIAAFGGDPEKVTIWGQSGGARSVASQLTAFGGRDDGLFRAAILESGTGFPTAFGEEDVPDAPTFEKGYKTLLKKTGCSSAKDSLHCLRRVPSLELAEIIGNVSFPVYLDIIDGDFIRDYRSELLRKNKFVPVPIINGVASDDGDFFSRRGINTTQEWEAYLRNEGASNTTIEAISALYSDIPRLGLPATFEGRPSGELASYGSQWKRAVAFGGDRAMHAPKRAWNRKWAKSNATAYSYRFDVVSGDRPPVQGAGHSADLPFVFRNTERLALMNATEPRPGSFDELAIMMSRMWISFTSSMSPNFESMGNVQWLEYEWDGGKNMVFHIDNSSVAHVEDDTYRTEQLEYLDQKLWKVGLQSGLN</sequence>
<organism evidence="5 6">
    <name type="scientific">Fusarium beomiforme</name>
    <dbReference type="NCBI Taxonomy" id="44412"/>
    <lineage>
        <taxon>Eukaryota</taxon>
        <taxon>Fungi</taxon>
        <taxon>Dikarya</taxon>
        <taxon>Ascomycota</taxon>
        <taxon>Pezizomycotina</taxon>
        <taxon>Sordariomycetes</taxon>
        <taxon>Hypocreomycetidae</taxon>
        <taxon>Hypocreales</taxon>
        <taxon>Nectriaceae</taxon>
        <taxon>Fusarium</taxon>
        <taxon>Fusarium burgessii species complex</taxon>
    </lineage>
</organism>
<dbReference type="Gene3D" id="3.40.50.1820">
    <property type="entry name" value="alpha/beta hydrolase"/>
    <property type="match status" value="1"/>
</dbReference>
<dbReference type="Proteomes" id="UP000730481">
    <property type="component" value="Unassembled WGS sequence"/>
</dbReference>
<protein>
    <recommendedName>
        <fullName evidence="3">Carboxylic ester hydrolase</fullName>
        <ecNumber evidence="3">3.1.1.-</ecNumber>
    </recommendedName>
</protein>
<evidence type="ECO:0000256" key="1">
    <source>
        <dbReference type="ARBA" id="ARBA00005964"/>
    </source>
</evidence>
<dbReference type="OrthoDB" id="408631at2759"/>
<dbReference type="SUPFAM" id="SSF53474">
    <property type="entry name" value="alpha/beta-Hydrolases"/>
    <property type="match status" value="1"/>
</dbReference>
<dbReference type="EMBL" id="PVQB02000477">
    <property type="protein sequence ID" value="KAF4336692.1"/>
    <property type="molecule type" value="Genomic_DNA"/>
</dbReference>
<dbReference type="InterPro" id="IPR029058">
    <property type="entry name" value="AB_hydrolase_fold"/>
</dbReference>
<keyword evidence="2 3" id="KW-0378">Hydrolase</keyword>
<dbReference type="AlphaFoldDB" id="A0A9P5ADH0"/>
<keyword evidence="3" id="KW-0732">Signal</keyword>
<feature type="domain" description="Carboxylesterase type B" evidence="4">
    <location>
        <begin position="26"/>
        <end position="538"/>
    </location>
</feature>
<dbReference type="PROSITE" id="PS00122">
    <property type="entry name" value="CARBOXYLESTERASE_B_1"/>
    <property type="match status" value="1"/>
</dbReference>
<comment type="caution">
    <text evidence="5">The sequence shown here is derived from an EMBL/GenBank/DDBJ whole genome shotgun (WGS) entry which is preliminary data.</text>
</comment>
<keyword evidence="6" id="KW-1185">Reference proteome</keyword>